<dbReference type="OrthoDB" id="9800595at2"/>
<dbReference type="GO" id="GO:0004340">
    <property type="term" value="F:glucokinase activity"/>
    <property type="evidence" value="ECO:0007669"/>
    <property type="project" value="UniProtKB-EC"/>
</dbReference>
<evidence type="ECO:0000256" key="2">
    <source>
        <dbReference type="ARBA" id="ARBA00022777"/>
    </source>
</evidence>
<keyword evidence="5" id="KW-1185">Reference proteome</keyword>
<comment type="similarity">
    <text evidence="3">Belongs to the bacterial glucokinase family.</text>
</comment>
<keyword evidence="2 4" id="KW-0418">Kinase</keyword>
<dbReference type="PANTHER" id="PTHR47690:SF1">
    <property type="entry name" value="GLUCOKINASE"/>
    <property type="match status" value="1"/>
</dbReference>
<dbReference type="GO" id="GO:0005536">
    <property type="term" value="F:D-glucose binding"/>
    <property type="evidence" value="ECO:0007669"/>
    <property type="project" value="InterPro"/>
</dbReference>
<evidence type="ECO:0000313" key="4">
    <source>
        <dbReference type="EMBL" id="KCZ97761.1"/>
    </source>
</evidence>
<evidence type="ECO:0000256" key="1">
    <source>
        <dbReference type="ARBA" id="ARBA00022679"/>
    </source>
</evidence>
<comment type="caution">
    <text evidence="4">The sequence shown here is derived from an EMBL/GenBank/DDBJ whole genome shotgun (WGS) entry which is preliminary data.</text>
</comment>
<dbReference type="GO" id="GO:0005829">
    <property type="term" value="C:cytosol"/>
    <property type="evidence" value="ECO:0007669"/>
    <property type="project" value="TreeGrafter"/>
</dbReference>
<organism evidence="4 5">
    <name type="scientific">Hyphomonas polymorpha PS728</name>
    <dbReference type="NCBI Taxonomy" id="1280954"/>
    <lineage>
        <taxon>Bacteria</taxon>
        <taxon>Pseudomonadati</taxon>
        <taxon>Pseudomonadota</taxon>
        <taxon>Alphaproteobacteria</taxon>
        <taxon>Hyphomonadales</taxon>
        <taxon>Hyphomonadaceae</taxon>
        <taxon>Hyphomonas</taxon>
    </lineage>
</organism>
<dbReference type="Pfam" id="PF02685">
    <property type="entry name" value="Glucokinase"/>
    <property type="match status" value="1"/>
</dbReference>
<dbReference type="EMBL" id="ARYM01000016">
    <property type="protein sequence ID" value="KCZ97761.1"/>
    <property type="molecule type" value="Genomic_DNA"/>
</dbReference>
<keyword evidence="1 4" id="KW-0808">Transferase</keyword>
<protein>
    <submittedName>
        <fullName evidence="4">Glucokinase</fullName>
        <ecNumber evidence="4">2.7.1.2</ecNumber>
    </submittedName>
</protein>
<sequence length="321" mass="34651">MQQPILVGDIGGTNARFALASRRDGKLNIEHFEKLAGDGFGSFDEALQQYLDQIGAEVSEACFALAGPVENQEVTLTNRGWHVSAGSLKESFGFQDVCLINDFHAMARAVPEFEYDSFDCIFPGTPKPGAPVLVTGPGTGFGVATLLSEPKGRWRVVSGEGGHMAYAPRTDMEHALARLLMRDHGYVSNELVASGSGLDEVHAAFCEIFGRPRVELTPEEMRERADSGDELLQTLIEVRALAVLGAAGDLVLANGALGGVVLAGGVSERISDFLKTAAARQRFVTRGPMSHYLEDCPVWLMREQVAPLIGAAAYYEQHKRT</sequence>
<proteinExistence type="inferred from homology"/>
<dbReference type="STRING" id="1280954.HPO_13887"/>
<dbReference type="EC" id="2.7.1.2" evidence="4"/>
<name>A0A062VBZ0_9PROT</name>
<reference evidence="4 5" key="1">
    <citation type="journal article" date="2014" name="Antonie Van Leeuwenhoek">
        <title>Hyphomonas beringensis sp. nov. and Hyphomonas chukchiensis sp. nov., isolated from surface seawater of the Bering Sea and Chukchi Sea.</title>
        <authorList>
            <person name="Li C."/>
            <person name="Lai Q."/>
            <person name="Li G."/>
            <person name="Dong C."/>
            <person name="Wang J."/>
            <person name="Liao Y."/>
            <person name="Shao Z."/>
        </authorList>
    </citation>
    <scope>NUCLEOTIDE SEQUENCE [LARGE SCALE GENOMIC DNA]</scope>
    <source>
        <strain evidence="4 5">PS728</strain>
    </source>
</reference>
<dbReference type="Gene3D" id="3.30.420.40">
    <property type="match status" value="1"/>
</dbReference>
<dbReference type="Proteomes" id="UP000027100">
    <property type="component" value="Unassembled WGS sequence"/>
</dbReference>
<dbReference type="InterPro" id="IPR050201">
    <property type="entry name" value="Bacterial_glucokinase"/>
</dbReference>
<dbReference type="InterPro" id="IPR043129">
    <property type="entry name" value="ATPase_NBD"/>
</dbReference>
<gene>
    <name evidence="4" type="primary">glk</name>
    <name evidence="4" type="ORF">HPO_13887</name>
</gene>
<dbReference type="SUPFAM" id="SSF53067">
    <property type="entry name" value="Actin-like ATPase domain"/>
    <property type="match status" value="1"/>
</dbReference>
<dbReference type="AlphaFoldDB" id="A0A062VBZ0"/>
<dbReference type="CDD" id="cd24008">
    <property type="entry name" value="ASKHA_NBD_GLK"/>
    <property type="match status" value="1"/>
</dbReference>
<dbReference type="InterPro" id="IPR003836">
    <property type="entry name" value="Glucokinase"/>
</dbReference>
<dbReference type="eggNOG" id="COG0837">
    <property type="taxonomic scope" value="Bacteria"/>
</dbReference>
<dbReference type="RefSeq" id="WP_035600030.1">
    <property type="nucleotide sequence ID" value="NZ_ARYM01000016.1"/>
</dbReference>
<dbReference type="PANTHER" id="PTHR47690">
    <property type="entry name" value="GLUCOKINASE"/>
    <property type="match status" value="1"/>
</dbReference>
<accession>A0A062VBZ0</accession>
<dbReference type="PATRIC" id="fig|1280954.3.peg.2812"/>
<dbReference type="GO" id="GO:0005524">
    <property type="term" value="F:ATP binding"/>
    <property type="evidence" value="ECO:0007669"/>
    <property type="project" value="InterPro"/>
</dbReference>
<dbReference type="Gene3D" id="3.40.367.20">
    <property type="match status" value="1"/>
</dbReference>
<evidence type="ECO:0000256" key="3">
    <source>
        <dbReference type="RuleBase" id="RU004046"/>
    </source>
</evidence>
<dbReference type="GO" id="GO:0006096">
    <property type="term" value="P:glycolytic process"/>
    <property type="evidence" value="ECO:0007669"/>
    <property type="project" value="InterPro"/>
</dbReference>
<evidence type="ECO:0000313" key="5">
    <source>
        <dbReference type="Proteomes" id="UP000027100"/>
    </source>
</evidence>